<protein>
    <submittedName>
        <fullName evidence="2">Uncharacterized protein</fullName>
    </submittedName>
</protein>
<keyword evidence="3" id="KW-1185">Reference proteome</keyword>
<sequence>MSTDNEHEPVFVRSTWGTNRYVYNPNNPAGLALIVLSLLFAAGAMYSLRSSSKWSDGELRQAVRQAAGTLDAAPTYKSEWTDHVDYSQHIEDAIEKTGKGPSFGIQASQTVDGGNVYEITADGTDAAHCMTITEVPEPLVNHYRTVHLAVSVEDRAC</sequence>
<reference evidence="2 3" key="1">
    <citation type="submission" date="2024-06" db="EMBL/GenBank/DDBJ databases">
        <title>The Natural Products Discovery Center: Release of the First 8490 Sequenced Strains for Exploring Actinobacteria Biosynthetic Diversity.</title>
        <authorList>
            <person name="Kalkreuter E."/>
            <person name="Kautsar S.A."/>
            <person name="Yang D."/>
            <person name="Bader C.D."/>
            <person name="Teijaro C.N."/>
            <person name="Fluegel L."/>
            <person name="Davis C.M."/>
            <person name="Simpson J.R."/>
            <person name="Lauterbach L."/>
            <person name="Steele A.D."/>
            <person name="Gui C."/>
            <person name="Meng S."/>
            <person name="Li G."/>
            <person name="Viehrig K."/>
            <person name="Ye F."/>
            <person name="Su P."/>
            <person name="Kiefer A.F."/>
            <person name="Nichols A."/>
            <person name="Cepeda A.J."/>
            <person name="Yan W."/>
            <person name="Fan B."/>
            <person name="Jiang Y."/>
            <person name="Adhikari A."/>
            <person name="Zheng C.-J."/>
            <person name="Schuster L."/>
            <person name="Cowan T.M."/>
            <person name="Smanski M.J."/>
            <person name="Chevrette M.G."/>
            <person name="De Carvalho L.P.S."/>
            <person name="Shen B."/>
        </authorList>
    </citation>
    <scope>NUCLEOTIDE SEQUENCE [LARGE SCALE GENOMIC DNA]</scope>
    <source>
        <strain evidence="2 3">NPDC000837</strain>
    </source>
</reference>
<accession>A0ABV1V446</accession>
<gene>
    <name evidence="2" type="ORF">ABT276_31735</name>
</gene>
<evidence type="ECO:0000256" key="1">
    <source>
        <dbReference type="SAM" id="Phobius"/>
    </source>
</evidence>
<comment type="caution">
    <text evidence="2">The sequence shown here is derived from an EMBL/GenBank/DDBJ whole genome shotgun (WGS) entry which is preliminary data.</text>
</comment>
<evidence type="ECO:0000313" key="3">
    <source>
        <dbReference type="Proteomes" id="UP001445472"/>
    </source>
</evidence>
<keyword evidence="1" id="KW-0472">Membrane</keyword>
<organism evidence="2 3">
    <name type="scientific">Streptomyces xantholiticus</name>
    <dbReference type="NCBI Taxonomy" id="68285"/>
    <lineage>
        <taxon>Bacteria</taxon>
        <taxon>Bacillati</taxon>
        <taxon>Actinomycetota</taxon>
        <taxon>Actinomycetes</taxon>
        <taxon>Kitasatosporales</taxon>
        <taxon>Streptomycetaceae</taxon>
        <taxon>Streptomyces</taxon>
    </lineage>
</organism>
<proteinExistence type="predicted"/>
<keyword evidence="1" id="KW-1133">Transmembrane helix</keyword>
<name>A0ABV1V446_9ACTN</name>
<dbReference type="Proteomes" id="UP001445472">
    <property type="component" value="Unassembled WGS sequence"/>
</dbReference>
<evidence type="ECO:0000313" key="2">
    <source>
        <dbReference type="EMBL" id="MER6617804.1"/>
    </source>
</evidence>
<dbReference type="EMBL" id="JBEPBX010000044">
    <property type="protein sequence ID" value="MER6617804.1"/>
    <property type="molecule type" value="Genomic_DNA"/>
</dbReference>
<dbReference type="RefSeq" id="WP_351978820.1">
    <property type="nucleotide sequence ID" value="NZ_JBEPBX010000044.1"/>
</dbReference>
<keyword evidence="1" id="KW-0812">Transmembrane</keyword>
<feature type="transmembrane region" description="Helical" evidence="1">
    <location>
        <begin position="29"/>
        <end position="48"/>
    </location>
</feature>